<dbReference type="EMBL" id="JXMU01000011">
    <property type="protein sequence ID" value="KPB01365.1"/>
    <property type="molecule type" value="Genomic_DNA"/>
</dbReference>
<reference evidence="1 2" key="1">
    <citation type="submission" date="2015-01" db="EMBL/GenBank/DDBJ databases">
        <title>Ahrensia donghaiensis sp. nov., a novel dimethylsulphoniopropionate-cleavage bacterium isolated from seawater and emended descriptions of the genus Ahrensia and Ahrensia kielensis.</title>
        <authorList>
            <person name="Liu J."/>
        </authorList>
    </citation>
    <scope>NUCLEOTIDE SEQUENCE [LARGE SCALE GENOMIC DNA]</scope>
    <source>
        <strain evidence="1 2">LZD062</strain>
    </source>
</reference>
<comment type="caution">
    <text evidence="1">The sequence shown here is derived from an EMBL/GenBank/DDBJ whole genome shotgun (WGS) entry which is preliminary data.</text>
</comment>
<keyword evidence="2" id="KW-1185">Reference proteome</keyword>
<organism evidence="1 2">
    <name type="scientific">Ahrensia marina</name>
    <dbReference type="NCBI Taxonomy" id="1514904"/>
    <lineage>
        <taxon>Bacteria</taxon>
        <taxon>Pseudomonadati</taxon>
        <taxon>Pseudomonadota</taxon>
        <taxon>Alphaproteobacteria</taxon>
        <taxon>Hyphomicrobiales</taxon>
        <taxon>Ahrensiaceae</taxon>
        <taxon>Ahrensia</taxon>
    </lineage>
</organism>
<dbReference type="RefSeq" id="WP_053999009.1">
    <property type="nucleotide sequence ID" value="NZ_JXMU01000011.1"/>
</dbReference>
<dbReference type="Proteomes" id="UP000038011">
    <property type="component" value="Unassembled WGS sequence"/>
</dbReference>
<dbReference type="STRING" id="1514904.SU32_08945"/>
<dbReference type="AlphaFoldDB" id="A0A0N0E7M2"/>
<evidence type="ECO:0000313" key="2">
    <source>
        <dbReference type="Proteomes" id="UP000038011"/>
    </source>
</evidence>
<name>A0A0N0E7M2_9HYPH</name>
<accession>A0A0N0E7M2</accession>
<sequence length="119" mass="13403">MLIENPRTAAQPKSNTTSELLLKSYGRDFERLSKKMDKATDKAFKNSTKDRWARIKTISDDLYDLCGLMARIPAKSQETKQIKAKAAAFAFFVPDGDEDAREIKLMEAIVVSALNDMID</sequence>
<proteinExistence type="predicted"/>
<evidence type="ECO:0000313" key="1">
    <source>
        <dbReference type="EMBL" id="KPB01365.1"/>
    </source>
</evidence>
<dbReference type="PATRIC" id="fig|1514904.3.peg.614"/>
<gene>
    <name evidence="1" type="ORF">SU32_08945</name>
</gene>
<protein>
    <submittedName>
        <fullName evidence="1">Uncharacterized protein</fullName>
    </submittedName>
</protein>